<evidence type="ECO:0000313" key="2">
    <source>
        <dbReference type="Proteomes" id="UP000234681"/>
    </source>
</evidence>
<evidence type="ECO:0000313" key="1">
    <source>
        <dbReference type="EMBL" id="EDL83126.1"/>
    </source>
</evidence>
<gene>
    <name evidence="1" type="primary">Brp44l</name>
    <name evidence="1" type="ORF">rCG_44953</name>
</gene>
<protein>
    <submittedName>
        <fullName evidence="1">Brain protein 44-like, isoform CRA_d</fullName>
    </submittedName>
</protein>
<dbReference type="EMBL" id="CH474059">
    <property type="protein sequence ID" value="EDL83126.1"/>
    <property type="molecule type" value="Genomic_DNA"/>
</dbReference>
<sequence length="24" mass="2833">MAGALVRKAADYVRSKDFRDYLMR</sequence>
<reference evidence="2" key="1">
    <citation type="submission" date="2005-09" db="EMBL/GenBank/DDBJ databases">
        <authorList>
            <person name="Mural R.J."/>
            <person name="Li P.W."/>
            <person name="Adams M.D."/>
            <person name="Amanatides P.G."/>
            <person name="Baden-Tillson H."/>
            <person name="Barnstead M."/>
            <person name="Chin S.H."/>
            <person name="Dew I."/>
            <person name="Evans C.A."/>
            <person name="Ferriera S."/>
            <person name="Flanigan M."/>
            <person name="Fosler C."/>
            <person name="Glodek A."/>
            <person name="Gu Z."/>
            <person name="Holt R.A."/>
            <person name="Jennings D."/>
            <person name="Kraft C.L."/>
            <person name="Lu F."/>
            <person name="Nguyen T."/>
            <person name="Nusskern D.R."/>
            <person name="Pfannkoch C.M."/>
            <person name="Sitter C."/>
            <person name="Sutton G.G."/>
            <person name="Venter J.C."/>
            <person name="Wang Z."/>
            <person name="Woodage T."/>
            <person name="Zheng X.H."/>
            <person name="Zhong F."/>
        </authorList>
    </citation>
    <scope>NUCLEOTIDE SEQUENCE [LARGE SCALE GENOMIC DNA]</scope>
    <source>
        <strain>BN</strain>
        <strain evidence="2">Sprague-Dawley</strain>
    </source>
</reference>
<organism evidence="1 2">
    <name type="scientific">Rattus norvegicus</name>
    <name type="common">Rat</name>
    <dbReference type="NCBI Taxonomy" id="10116"/>
    <lineage>
        <taxon>Eukaryota</taxon>
        <taxon>Metazoa</taxon>
        <taxon>Chordata</taxon>
        <taxon>Craniata</taxon>
        <taxon>Vertebrata</taxon>
        <taxon>Euteleostomi</taxon>
        <taxon>Mammalia</taxon>
        <taxon>Eutheria</taxon>
        <taxon>Euarchontoglires</taxon>
        <taxon>Glires</taxon>
        <taxon>Rodentia</taxon>
        <taxon>Myomorpha</taxon>
        <taxon>Muroidea</taxon>
        <taxon>Muridae</taxon>
        <taxon>Murinae</taxon>
        <taxon>Rattus</taxon>
    </lineage>
</organism>
<name>A6KK38_RAT</name>
<dbReference type="Proteomes" id="UP000234681">
    <property type="component" value="Chromosome 1"/>
</dbReference>
<accession>A6KK38</accession>
<dbReference type="AlphaFoldDB" id="A6KK38"/>
<proteinExistence type="predicted"/>